<evidence type="ECO:0000256" key="2">
    <source>
        <dbReference type="SAM" id="Phobius"/>
    </source>
</evidence>
<reference evidence="3" key="1">
    <citation type="journal article" date="2022" name="Int. J. Mol. Sci.">
        <title>Draft Genome of Tanacetum Coccineum: Genomic Comparison of Closely Related Tanacetum-Family Plants.</title>
        <authorList>
            <person name="Yamashiro T."/>
            <person name="Shiraishi A."/>
            <person name="Nakayama K."/>
            <person name="Satake H."/>
        </authorList>
    </citation>
    <scope>NUCLEOTIDE SEQUENCE</scope>
</reference>
<dbReference type="EMBL" id="BQNB010015590">
    <property type="protein sequence ID" value="GJT41789.1"/>
    <property type="molecule type" value="Genomic_DNA"/>
</dbReference>
<organism evidence="3 4">
    <name type="scientific">Tanacetum coccineum</name>
    <dbReference type="NCBI Taxonomy" id="301880"/>
    <lineage>
        <taxon>Eukaryota</taxon>
        <taxon>Viridiplantae</taxon>
        <taxon>Streptophyta</taxon>
        <taxon>Embryophyta</taxon>
        <taxon>Tracheophyta</taxon>
        <taxon>Spermatophyta</taxon>
        <taxon>Magnoliopsida</taxon>
        <taxon>eudicotyledons</taxon>
        <taxon>Gunneridae</taxon>
        <taxon>Pentapetalae</taxon>
        <taxon>asterids</taxon>
        <taxon>campanulids</taxon>
        <taxon>Asterales</taxon>
        <taxon>Asteraceae</taxon>
        <taxon>Asteroideae</taxon>
        <taxon>Anthemideae</taxon>
        <taxon>Anthemidinae</taxon>
        <taxon>Tanacetum</taxon>
    </lineage>
</organism>
<keyword evidence="2" id="KW-0812">Transmembrane</keyword>
<sequence length="131" mass="15124">MQNTTLNLYPTTSSSTAEISTADLQQQLYLNMKSKLQDQAADAKVKTFLFLGGLIPHVSTCYGIIPSLLRTRNQMQDLLDITEDMADFEEHKANTQETRANMEQRRANVKHERANREHDRENMMRTYLMLS</sequence>
<accession>A0ABQ5DXH4</accession>
<keyword evidence="1" id="KW-0175">Coiled coil</keyword>
<evidence type="ECO:0000256" key="1">
    <source>
        <dbReference type="SAM" id="Coils"/>
    </source>
</evidence>
<comment type="caution">
    <text evidence="3">The sequence shown here is derived from an EMBL/GenBank/DDBJ whole genome shotgun (WGS) entry which is preliminary data.</text>
</comment>
<evidence type="ECO:0000313" key="4">
    <source>
        <dbReference type="Proteomes" id="UP001151760"/>
    </source>
</evidence>
<keyword evidence="2" id="KW-0472">Membrane</keyword>
<protein>
    <submittedName>
        <fullName evidence="3">Uncharacterized protein</fullName>
    </submittedName>
</protein>
<evidence type="ECO:0000313" key="3">
    <source>
        <dbReference type="EMBL" id="GJT41789.1"/>
    </source>
</evidence>
<proteinExistence type="predicted"/>
<feature type="transmembrane region" description="Helical" evidence="2">
    <location>
        <begin position="48"/>
        <end position="69"/>
    </location>
</feature>
<name>A0ABQ5DXH4_9ASTR</name>
<gene>
    <name evidence="3" type="ORF">Tco_0941654</name>
</gene>
<feature type="coiled-coil region" evidence="1">
    <location>
        <begin position="85"/>
        <end position="112"/>
    </location>
</feature>
<dbReference type="Proteomes" id="UP001151760">
    <property type="component" value="Unassembled WGS sequence"/>
</dbReference>
<keyword evidence="2" id="KW-1133">Transmembrane helix</keyword>
<reference evidence="3" key="2">
    <citation type="submission" date="2022-01" db="EMBL/GenBank/DDBJ databases">
        <authorList>
            <person name="Yamashiro T."/>
            <person name="Shiraishi A."/>
            <person name="Satake H."/>
            <person name="Nakayama K."/>
        </authorList>
    </citation>
    <scope>NUCLEOTIDE SEQUENCE</scope>
</reference>
<keyword evidence="4" id="KW-1185">Reference proteome</keyword>